<evidence type="ECO:0000259" key="4">
    <source>
        <dbReference type="PROSITE" id="PS50075"/>
    </source>
</evidence>
<sequence length="889" mass="100409">MNQTDVFQLKTAALEKVKERQYWTSLLSQIPSDCRFPYDSQLLDQNDEEASFTFSFPAQLEKAILKASGASDLRMFIIFMTAAVTLLHRYSGRTDIMASAPVLRQRETQPVINDLLPLLVKINPSMSFRDCLEHVKQAFQEVYAHQNYPVKILLDELHPLHKKEEPRFGVSLAMNGLQQPSSLKALDTNILISIQRDEGTLTGKLSWNLKHYTFDTAERIAGHFCMLADRALSAPETLVSELQLLSHEERERIITTFNHTNQPYPKEKSIVDLFKEQAALKPNQPAIVYEDVSFTYGEADELSDRVAAFLIKEGVRHEEPVGLMVHRSAEMVIGILGILKAGCPYLPIDVNMPSERMDYMLKNSGSRFVITNEDYDISAENQKSLFIEEMMKFEGAAEHGRLPSPENLAYVLYTSGTTGKPKGVMVEHRQVINLVYGIDSLHFEPFSQEHLRIGMLASHIFDASVQTIFPAVLLGHTLYIAPDHARMDGKQLWSFYEENRIHISDATPSHLRLMLKAAEKEPHHVDELKLIMAGGEILPPQLVQQYLQTFRADKPVMTNNYGPTECTVQSAAFTIPEHWNEAVVPIGRPMPNEQIYILDHCGQPVPIGVYGELCIAGDGVARGYICQPELTVEKFTEPQHIPAGKLYHTGDLARWRSDGLIEFFGRYDDQVKIRGFRVELDEIRKALLDYRESGQIIHDAVIIPVQKESDDQFLVAYLISDQKLKTRKMRGFLGEKLPGYMIPRRFIRVDSFPMNLSGKLDLKELPDPMEEPESDEQVIKPHNETEKKLVSIFAGILNIPESDISMEDNFFDIGGNSFHIVELSNKLKEQFGQELSVVQLFQYTSVSAIAAQLSRQTESEGSQANAESGEEAAEDLENVAQLLGGISDE</sequence>
<dbReference type="EMBL" id="MT366812">
    <property type="protein sequence ID" value="QLI61615.1"/>
    <property type="molecule type" value="Genomic_DNA"/>
</dbReference>
<dbReference type="PANTHER" id="PTHR45527:SF1">
    <property type="entry name" value="FATTY ACID SYNTHASE"/>
    <property type="match status" value="1"/>
</dbReference>
<dbReference type="GO" id="GO:0005737">
    <property type="term" value="C:cytoplasm"/>
    <property type="evidence" value="ECO:0007669"/>
    <property type="project" value="TreeGrafter"/>
</dbReference>
<keyword evidence="3" id="KW-0597">Phosphoprotein</keyword>
<comment type="similarity">
    <text evidence="1">Belongs to the ATP-dependent AMP-binding enzyme family.</text>
</comment>
<dbReference type="SUPFAM" id="SSF56801">
    <property type="entry name" value="Acetyl-CoA synthetase-like"/>
    <property type="match status" value="1"/>
</dbReference>
<protein>
    <submittedName>
        <fullName evidence="5">Polyketide synthase modules and related protein</fullName>
    </submittedName>
</protein>
<dbReference type="GO" id="GO:0031177">
    <property type="term" value="F:phosphopantetheine binding"/>
    <property type="evidence" value="ECO:0007669"/>
    <property type="project" value="InterPro"/>
</dbReference>
<dbReference type="FunFam" id="3.40.50.980:FF:000001">
    <property type="entry name" value="Non-ribosomal peptide synthetase"/>
    <property type="match status" value="1"/>
</dbReference>
<dbReference type="Gene3D" id="3.30.300.30">
    <property type="match status" value="1"/>
</dbReference>
<dbReference type="GO" id="GO:0044550">
    <property type="term" value="P:secondary metabolite biosynthetic process"/>
    <property type="evidence" value="ECO:0007669"/>
    <property type="project" value="TreeGrafter"/>
</dbReference>
<dbReference type="GeneID" id="76977093"/>
<dbReference type="PANTHER" id="PTHR45527">
    <property type="entry name" value="NONRIBOSOMAL PEPTIDE SYNTHETASE"/>
    <property type="match status" value="1"/>
</dbReference>
<dbReference type="GO" id="GO:0003824">
    <property type="term" value="F:catalytic activity"/>
    <property type="evidence" value="ECO:0007669"/>
    <property type="project" value="InterPro"/>
</dbReference>
<dbReference type="InterPro" id="IPR000873">
    <property type="entry name" value="AMP-dep_synth/lig_dom"/>
</dbReference>
<dbReference type="InterPro" id="IPR001242">
    <property type="entry name" value="Condensation_dom"/>
</dbReference>
<dbReference type="NCBIfam" id="TIGR01733">
    <property type="entry name" value="AA-adenyl-dom"/>
    <property type="match status" value="1"/>
</dbReference>
<dbReference type="PROSITE" id="PS50075">
    <property type="entry name" value="CARRIER"/>
    <property type="match status" value="1"/>
</dbReference>
<feature type="domain" description="Carrier" evidence="4">
    <location>
        <begin position="780"/>
        <end position="857"/>
    </location>
</feature>
<reference evidence="5" key="1">
    <citation type="journal article" date="2020" name="Appl. Environ. Microbiol.">
        <title>Genetic and Physiological Characterization of the Antibacterial Activity of Bacillus inaquosorum Strain T1 Effective Against pirAB(Vp) -Bearing Vibrio parahaemolyticus.</title>
        <authorList>
            <person name="Avery S.E."/>
            <person name="Ruzbarsky S.P."/>
            <person name="Hise A.M."/>
            <person name="Schreier H.J."/>
        </authorList>
    </citation>
    <scope>NUCLEOTIDE SEQUENCE</scope>
    <source>
        <strain evidence="5">T1</strain>
    </source>
</reference>
<dbReference type="CDD" id="cd05930">
    <property type="entry name" value="A_NRPS"/>
    <property type="match status" value="1"/>
</dbReference>
<dbReference type="AlphaFoldDB" id="A0A7D5YKP3"/>
<evidence type="ECO:0000256" key="2">
    <source>
        <dbReference type="ARBA" id="ARBA00022450"/>
    </source>
</evidence>
<dbReference type="Gene3D" id="3.30.559.30">
    <property type="entry name" value="Nonribosomal peptide synthetase, condensation domain"/>
    <property type="match status" value="1"/>
</dbReference>
<dbReference type="InterPro" id="IPR036736">
    <property type="entry name" value="ACP-like_sf"/>
</dbReference>
<dbReference type="Pfam" id="PF00668">
    <property type="entry name" value="Condensation"/>
    <property type="match status" value="1"/>
</dbReference>
<dbReference type="GO" id="GO:0043041">
    <property type="term" value="P:amino acid activation for nonribosomal peptide biosynthetic process"/>
    <property type="evidence" value="ECO:0007669"/>
    <property type="project" value="TreeGrafter"/>
</dbReference>
<evidence type="ECO:0000313" key="5">
    <source>
        <dbReference type="EMBL" id="QLI61615.1"/>
    </source>
</evidence>
<dbReference type="InterPro" id="IPR020459">
    <property type="entry name" value="AMP-binding"/>
</dbReference>
<dbReference type="Gene3D" id="1.10.1200.10">
    <property type="entry name" value="ACP-like"/>
    <property type="match status" value="1"/>
</dbReference>
<name>A0A7D5YKP3_9BACI</name>
<dbReference type="SUPFAM" id="SSF52777">
    <property type="entry name" value="CoA-dependent acyltransferases"/>
    <property type="match status" value="1"/>
</dbReference>
<dbReference type="InterPro" id="IPR020845">
    <property type="entry name" value="AMP-binding_CS"/>
</dbReference>
<dbReference type="InterPro" id="IPR020806">
    <property type="entry name" value="PKS_PP-bd"/>
</dbReference>
<evidence type="ECO:0000256" key="1">
    <source>
        <dbReference type="ARBA" id="ARBA00006432"/>
    </source>
</evidence>
<dbReference type="PRINTS" id="PR00154">
    <property type="entry name" value="AMPBINDING"/>
</dbReference>
<dbReference type="InterPro" id="IPR045851">
    <property type="entry name" value="AMP-bd_C_sf"/>
</dbReference>
<dbReference type="InterPro" id="IPR009081">
    <property type="entry name" value="PP-bd_ACP"/>
</dbReference>
<dbReference type="SMART" id="SM00823">
    <property type="entry name" value="PKS_PP"/>
    <property type="match status" value="1"/>
</dbReference>
<dbReference type="PROSITE" id="PS00455">
    <property type="entry name" value="AMP_BINDING"/>
    <property type="match status" value="1"/>
</dbReference>
<dbReference type="Pfam" id="PF00501">
    <property type="entry name" value="AMP-binding"/>
    <property type="match status" value="1"/>
</dbReference>
<accession>A0A7D5YKP3</accession>
<dbReference type="KEGG" id="biq:AN935_03460"/>
<dbReference type="Pfam" id="PF00550">
    <property type="entry name" value="PP-binding"/>
    <property type="match status" value="1"/>
</dbReference>
<evidence type="ECO:0000256" key="3">
    <source>
        <dbReference type="ARBA" id="ARBA00022553"/>
    </source>
</evidence>
<dbReference type="Gene3D" id="2.30.38.10">
    <property type="entry name" value="Luciferase, Domain 3"/>
    <property type="match status" value="1"/>
</dbReference>
<dbReference type="RefSeq" id="WP_060398083.1">
    <property type="nucleotide sequence ID" value="NZ_CP096592.1"/>
</dbReference>
<dbReference type="Gene3D" id="3.40.50.980">
    <property type="match status" value="2"/>
</dbReference>
<dbReference type="InterPro" id="IPR010071">
    <property type="entry name" value="AA_adenyl_dom"/>
</dbReference>
<proteinExistence type="inferred from homology"/>
<keyword evidence="2" id="KW-0596">Phosphopantetheine</keyword>
<dbReference type="SUPFAM" id="SSF47336">
    <property type="entry name" value="ACP-like"/>
    <property type="match status" value="1"/>
</dbReference>
<organism evidence="5">
    <name type="scientific">Bacillus inaquosorum</name>
    <dbReference type="NCBI Taxonomy" id="483913"/>
    <lineage>
        <taxon>Bacteria</taxon>
        <taxon>Bacillati</taxon>
        <taxon>Bacillota</taxon>
        <taxon>Bacilli</taxon>
        <taxon>Bacillales</taxon>
        <taxon>Bacillaceae</taxon>
        <taxon>Bacillus</taxon>
    </lineage>
</organism>